<name>A0AA38GX15_TAXCH</name>
<evidence type="ECO:0000256" key="2">
    <source>
        <dbReference type="ARBA" id="ARBA00023015"/>
    </source>
</evidence>
<keyword evidence="11" id="KW-1185">Reference proteome</keyword>
<dbReference type="InterPro" id="IPR033896">
    <property type="entry name" value="MEF2-like_N"/>
</dbReference>
<accession>A0AA38GX15</accession>
<evidence type="ECO:0000313" key="11">
    <source>
        <dbReference type="Proteomes" id="UP000824469"/>
    </source>
</evidence>
<dbReference type="GO" id="GO:0005634">
    <property type="term" value="C:nucleus"/>
    <property type="evidence" value="ECO:0007669"/>
    <property type="project" value="UniProtKB-SubCell"/>
</dbReference>
<dbReference type="GO" id="GO:0003700">
    <property type="term" value="F:DNA-binding transcription factor activity"/>
    <property type="evidence" value="ECO:0007669"/>
    <property type="project" value="InterPro"/>
</dbReference>
<dbReference type="Proteomes" id="UP000824469">
    <property type="component" value="Unassembled WGS sequence"/>
</dbReference>
<dbReference type="PROSITE" id="PS51297">
    <property type="entry name" value="K_BOX"/>
    <property type="match status" value="1"/>
</dbReference>
<evidence type="ECO:0000313" key="10">
    <source>
        <dbReference type="EMBL" id="KAH9330071.1"/>
    </source>
</evidence>
<feature type="non-terminal residue" evidence="10">
    <location>
        <position position="1"/>
    </location>
</feature>
<feature type="coiled-coil region" evidence="6">
    <location>
        <begin position="85"/>
        <end position="112"/>
    </location>
</feature>
<dbReference type="GO" id="GO:0046983">
    <property type="term" value="F:protein dimerization activity"/>
    <property type="evidence" value="ECO:0007669"/>
    <property type="project" value="InterPro"/>
</dbReference>
<feature type="region of interest" description="Disordered" evidence="7">
    <location>
        <begin position="165"/>
        <end position="190"/>
    </location>
</feature>
<dbReference type="SMART" id="SM00432">
    <property type="entry name" value="MADS"/>
    <property type="match status" value="1"/>
</dbReference>
<evidence type="ECO:0000256" key="1">
    <source>
        <dbReference type="ARBA" id="ARBA00004123"/>
    </source>
</evidence>
<protein>
    <submittedName>
        <fullName evidence="10">Uncharacterized protein</fullName>
    </submittedName>
</protein>
<dbReference type="InterPro" id="IPR002100">
    <property type="entry name" value="TF_MADSbox"/>
</dbReference>
<feature type="domain" description="K-box" evidence="9">
    <location>
        <begin position="85"/>
        <end position="180"/>
    </location>
</feature>
<evidence type="ECO:0000256" key="6">
    <source>
        <dbReference type="SAM" id="Coils"/>
    </source>
</evidence>
<organism evidence="10 11">
    <name type="scientific">Taxus chinensis</name>
    <name type="common">Chinese yew</name>
    <name type="synonym">Taxus wallichiana var. chinensis</name>
    <dbReference type="NCBI Taxonomy" id="29808"/>
    <lineage>
        <taxon>Eukaryota</taxon>
        <taxon>Viridiplantae</taxon>
        <taxon>Streptophyta</taxon>
        <taxon>Embryophyta</taxon>
        <taxon>Tracheophyta</taxon>
        <taxon>Spermatophyta</taxon>
        <taxon>Pinopsida</taxon>
        <taxon>Pinidae</taxon>
        <taxon>Conifers II</taxon>
        <taxon>Cupressales</taxon>
        <taxon>Taxaceae</taxon>
        <taxon>Taxus</taxon>
    </lineage>
</organism>
<feature type="domain" description="MADS-box" evidence="8">
    <location>
        <begin position="1"/>
        <end position="61"/>
    </location>
</feature>
<dbReference type="PRINTS" id="PR00404">
    <property type="entry name" value="MADSDOMAIN"/>
</dbReference>
<comment type="subcellular location">
    <subcellularLocation>
        <location evidence="1">Nucleus</location>
    </subcellularLocation>
</comment>
<gene>
    <name evidence="10" type="ORF">KI387_002179</name>
</gene>
<dbReference type="PROSITE" id="PS50066">
    <property type="entry name" value="MADS_BOX_2"/>
    <property type="match status" value="1"/>
</dbReference>
<dbReference type="InterPro" id="IPR050142">
    <property type="entry name" value="MADS-box/MEF2_TF"/>
</dbReference>
<dbReference type="SUPFAM" id="SSF55455">
    <property type="entry name" value="SRF-like"/>
    <property type="match status" value="1"/>
</dbReference>
<dbReference type="InterPro" id="IPR002487">
    <property type="entry name" value="TF_Kbox"/>
</dbReference>
<dbReference type="Pfam" id="PF01486">
    <property type="entry name" value="K-box"/>
    <property type="match status" value="1"/>
</dbReference>
<comment type="caution">
    <text evidence="10">The sequence shown here is derived from an EMBL/GenBank/DDBJ whole genome shotgun (WGS) entry which is preliminary data.</text>
</comment>
<dbReference type="PANTHER" id="PTHR48019">
    <property type="entry name" value="SERUM RESPONSE FACTOR HOMOLOG"/>
    <property type="match status" value="1"/>
</dbReference>
<keyword evidence="2" id="KW-0805">Transcription regulation</keyword>
<dbReference type="Pfam" id="PF00319">
    <property type="entry name" value="SRF-TF"/>
    <property type="match status" value="1"/>
</dbReference>
<dbReference type="AlphaFoldDB" id="A0AA38GX15"/>
<reference evidence="10 11" key="1">
    <citation type="journal article" date="2021" name="Nat. Plants">
        <title>The Taxus genome provides insights into paclitaxel biosynthesis.</title>
        <authorList>
            <person name="Xiong X."/>
            <person name="Gou J."/>
            <person name="Liao Q."/>
            <person name="Li Y."/>
            <person name="Zhou Q."/>
            <person name="Bi G."/>
            <person name="Li C."/>
            <person name="Du R."/>
            <person name="Wang X."/>
            <person name="Sun T."/>
            <person name="Guo L."/>
            <person name="Liang H."/>
            <person name="Lu P."/>
            <person name="Wu Y."/>
            <person name="Zhang Z."/>
            <person name="Ro D.K."/>
            <person name="Shang Y."/>
            <person name="Huang S."/>
            <person name="Yan J."/>
        </authorList>
    </citation>
    <scope>NUCLEOTIDE SEQUENCE [LARGE SCALE GENOMIC DNA]</scope>
    <source>
        <strain evidence="10">Ta-2019</strain>
    </source>
</reference>
<keyword evidence="4" id="KW-0804">Transcription</keyword>
<dbReference type="GO" id="GO:0000977">
    <property type="term" value="F:RNA polymerase II transcription regulatory region sequence-specific DNA binding"/>
    <property type="evidence" value="ECO:0007669"/>
    <property type="project" value="InterPro"/>
</dbReference>
<evidence type="ECO:0000256" key="3">
    <source>
        <dbReference type="ARBA" id="ARBA00023125"/>
    </source>
</evidence>
<evidence type="ECO:0000256" key="7">
    <source>
        <dbReference type="SAM" id="MobiDB-lite"/>
    </source>
</evidence>
<sequence length="212" mass="24461">MGRGKVHLRRIQNPISRQVTFSKRKAGLLKKGSELSLLCDAEVALIIFSPTGKLHEFGSPSMSRIVQKYNFFSSTVHDTQSAENVEALRLEVENLQKRIMHLEKNNKKMVGEDLDFVRVKDLQHFEKKLTLGARKIRSRKDKILLEHIESLKAKQRSLKEANEKFCEKNERTQVGRSHKEPNNKNESMERVNCELERDGATQKHLCQTALNL</sequence>
<dbReference type="Gene3D" id="3.40.1810.10">
    <property type="entry name" value="Transcription factor, MADS-box"/>
    <property type="match status" value="1"/>
</dbReference>
<proteinExistence type="predicted"/>
<evidence type="ECO:0000256" key="4">
    <source>
        <dbReference type="ARBA" id="ARBA00023163"/>
    </source>
</evidence>
<evidence type="ECO:0000256" key="5">
    <source>
        <dbReference type="ARBA" id="ARBA00023242"/>
    </source>
</evidence>
<dbReference type="InterPro" id="IPR036879">
    <property type="entry name" value="TF_MADSbox_sf"/>
</dbReference>
<keyword evidence="6" id="KW-0175">Coiled coil</keyword>
<evidence type="ECO:0000259" key="8">
    <source>
        <dbReference type="PROSITE" id="PS50066"/>
    </source>
</evidence>
<dbReference type="GO" id="GO:0045944">
    <property type="term" value="P:positive regulation of transcription by RNA polymerase II"/>
    <property type="evidence" value="ECO:0007669"/>
    <property type="project" value="InterPro"/>
</dbReference>
<keyword evidence="5" id="KW-0539">Nucleus</keyword>
<dbReference type="CDD" id="cd00265">
    <property type="entry name" value="MADS_MEF2_like"/>
    <property type="match status" value="1"/>
</dbReference>
<keyword evidence="3" id="KW-0238">DNA-binding</keyword>
<dbReference type="EMBL" id="JAHRHJ020000001">
    <property type="protein sequence ID" value="KAH9330071.1"/>
    <property type="molecule type" value="Genomic_DNA"/>
</dbReference>
<evidence type="ECO:0000259" key="9">
    <source>
        <dbReference type="PROSITE" id="PS51297"/>
    </source>
</evidence>